<feature type="transmembrane region" description="Helical" evidence="5">
    <location>
        <begin position="284"/>
        <end position="304"/>
    </location>
</feature>
<dbReference type="Pfam" id="PF00146">
    <property type="entry name" value="NADHdh"/>
    <property type="match status" value="1"/>
</dbReference>
<dbReference type="Proteomes" id="UP000530234">
    <property type="component" value="Unassembled WGS sequence"/>
</dbReference>
<reference evidence="8" key="1">
    <citation type="submission" date="2019-10" db="EMBL/GenBank/DDBJ databases">
        <title>Streptomyces sp. nov., a novel actinobacterium isolated from alkaline environment.</title>
        <authorList>
            <person name="Golinska P."/>
        </authorList>
    </citation>
    <scope>NUCLEOTIDE SEQUENCE [LARGE SCALE GENOMIC DNA]</scope>
    <source>
        <strain evidence="8">DSM 42108</strain>
    </source>
</reference>
<comment type="caution">
    <text evidence="7">The sequence shown here is derived from an EMBL/GenBank/DDBJ whole genome shotgun (WGS) entry which is preliminary data.</text>
</comment>
<keyword evidence="5" id="KW-0830">Ubiquinone</keyword>
<feature type="transmembrane region" description="Helical" evidence="5">
    <location>
        <begin position="201"/>
        <end position="219"/>
    </location>
</feature>
<comment type="subcellular location">
    <subcellularLocation>
        <location evidence="5 6">Cell membrane</location>
        <topology evidence="5 6">Multi-pass membrane protein</topology>
    </subcellularLocation>
    <subcellularLocation>
        <location evidence="1">Membrane</location>
        <topology evidence="1">Multi-pass membrane protein</topology>
    </subcellularLocation>
</comment>
<comment type="catalytic activity">
    <reaction evidence="5">
        <text>a quinone + NADH + 5 H(+)(in) = a quinol + NAD(+) + 4 H(+)(out)</text>
        <dbReference type="Rhea" id="RHEA:57888"/>
        <dbReference type="ChEBI" id="CHEBI:15378"/>
        <dbReference type="ChEBI" id="CHEBI:24646"/>
        <dbReference type="ChEBI" id="CHEBI:57540"/>
        <dbReference type="ChEBI" id="CHEBI:57945"/>
        <dbReference type="ChEBI" id="CHEBI:132124"/>
    </reaction>
</comment>
<feature type="transmembrane region" description="Helical" evidence="5">
    <location>
        <begin position="248"/>
        <end position="272"/>
    </location>
</feature>
<keyword evidence="3 5" id="KW-1133">Transmembrane helix</keyword>
<dbReference type="EMBL" id="VKHS01000691">
    <property type="protein sequence ID" value="MBB0231938.1"/>
    <property type="molecule type" value="Genomic_DNA"/>
</dbReference>
<evidence type="ECO:0000256" key="6">
    <source>
        <dbReference type="RuleBase" id="RU000471"/>
    </source>
</evidence>
<feature type="transmembrane region" description="Helical" evidence="5">
    <location>
        <begin position="129"/>
        <end position="152"/>
    </location>
</feature>
<dbReference type="AlphaFoldDB" id="A0A7W3XYG4"/>
<name>A0A7W3XYG4_9ACTN</name>
<dbReference type="GO" id="GO:0016655">
    <property type="term" value="F:oxidoreductase activity, acting on NAD(P)H, quinone or similar compound as acceptor"/>
    <property type="evidence" value="ECO:0007669"/>
    <property type="project" value="UniProtKB-UniRule"/>
</dbReference>
<dbReference type="PANTHER" id="PTHR11432:SF3">
    <property type="entry name" value="NADH-UBIQUINONE OXIDOREDUCTASE CHAIN 1"/>
    <property type="match status" value="1"/>
</dbReference>
<keyword evidence="8" id="KW-1185">Reference proteome</keyword>
<organism evidence="7 8">
    <name type="scientific">Streptomyces calidiresistens</name>
    <dbReference type="NCBI Taxonomy" id="1485586"/>
    <lineage>
        <taxon>Bacteria</taxon>
        <taxon>Bacillati</taxon>
        <taxon>Actinomycetota</taxon>
        <taxon>Actinomycetes</taxon>
        <taxon>Kitasatosporales</taxon>
        <taxon>Streptomycetaceae</taxon>
        <taxon>Streptomyces</taxon>
    </lineage>
</organism>
<gene>
    <name evidence="5" type="primary">nuoH</name>
    <name evidence="7" type="ORF">FOE67_21165</name>
</gene>
<feature type="transmembrane region" description="Helical" evidence="5">
    <location>
        <begin position="99"/>
        <end position="117"/>
    </location>
</feature>
<comment type="similarity">
    <text evidence="5 6">Belongs to the complex I subunit 1 family.</text>
</comment>
<dbReference type="GO" id="GO:0005886">
    <property type="term" value="C:plasma membrane"/>
    <property type="evidence" value="ECO:0007669"/>
    <property type="project" value="UniProtKB-SubCell"/>
</dbReference>
<dbReference type="PANTHER" id="PTHR11432">
    <property type="entry name" value="NADH DEHYDROGENASE SUBUNIT 1"/>
    <property type="match status" value="1"/>
</dbReference>
<keyword evidence="5" id="KW-0874">Quinone</keyword>
<sequence length="340" mass="36005">MEPTAPAALPVLLADVAGPAALGPGDVALRLGAVLLAFLTLPLLVGQAEHKVMAHMQGRVGPMHAGRFHGWAQLVADGVKFAQKEDTVPAGADRTVFRLAPAVALLPYFVVLVAIPLGPGTLVGQVIDAGVFFVLAVLGLGVLGQLMGGWASANKYSLLGGMRTAAQLMAYELPLLLAAASVVMAAGTLSLTGILDAFQWWWVPWQIIGGIVFFVAGIAELHRPPFDAPLAPEEIIFGAFTEYSGLRFALFLLAEYAGIVVVSALTAVLFLGGWHGPFADQLGWLWMLLKTAALCFLVIWARVAWPRLRVDQIQKLAWTVLVPLALAQIALTGVVKVVIS</sequence>
<dbReference type="InterPro" id="IPR001694">
    <property type="entry name" value="NADH_UbQ_OxRdtase_su1/FPO"/>
</dbReference>
<proteinExistence type="inferred from homology"/>
<evidence type="ECO:0000256" key="4">
    <source>
        <dbReference type="ARBA" id="ARBA00023136"/>
    </source>
</evidence>
<keyword evidence="4 5" id="KW-0472">Membrane</keyword>
<protein>
    <recommendedName>
        <fullName evidence="5">NADH-quinone oxidoreductase subunit H</fullName>
        <ecNumber evidence="5">7.1.1.-</ecNumber>
    </recommendedName>
    <alternativeName>
        <fullName evidence="5">NADH dehydrogenase I subunit H</fullName>
    </alternativeName>
    <alternativeName>
        <fullName evidence="5">NDH-1 subunit H</fullName>
    </alternativeName>
</protein>
<evidence type="ECO:0000256" key="1">
    <source>
        <dbReference type="ARBA" id="ARBA00004141"/>
    </source>
</evidence>
<keyword evidence="5 6" id="KW-0520">NAD</keyword>
<comment type="function">
    <text evidence="5">NDH-1 shuttles electrons from NADH, via FMN and iron-sulfur (Fe-S) centers, to quinones in the respiratory chain. The immediate electron acceptor for the enzyme in this species is believed to be ubiquinone. Couples the redox reaction to proton translocation (for every two electrons transferred, four hydrogen ions are translocated across the cytoplasmic membrane), and thus conserves the redox energy in a proton gradient. This subunit may bind ubiquinone.</text>
</comment>
<evidence type="ECO:0000313" key="7">
    <source>
        <dbReference type="EMBL" id="MBB0231938.1"/>
    </source>
</evidence>
<dbReference type="HAMAP" id="MF_01350">
    <property type="entry name" value="NDH1_NuoH"/>
    <property type="match status" value="1"/>
</dbReference>
<accession>A0A7W3XYG4</accession>
<keyword evidence="2 5" id="KW-0812">Transmembrane</keyword>
<dbReference type="GO" id="GO:0009060">
    <property type="term" value="P:aerobic respiration"/>
    <property type="evidence" value="ECO:0007669"/>
    <property type="project" value="TreeGrafter"/>
</dbReference>
<feature type="transmembrane region" description="Helical" evidence="5">
    <location>
        <begin position="29"/>
        <end position="46"/>
    </location>
</feature>
<feature type="transmembrane region" description="Helical" evidence="5">
    <location>
        <begin position="173"/>
        <end position="195"/>
    </location>
</feature>
<feature type="transmembrane region" description="Helical" evidence="5">
    <location>
        <begin position="316"/>
        <end position="339"/>
    </location>
</feature>
<keyword evidence="5" id="KW-1003">Cell membrane</keyword>
<evidence type="ECO:0000256" key="5">
    <source>
        <dbReference type="HAMAP-Rule" id="MF_01350"/>
    </source>
</evidence>
<dbReference type="GO" id="GO:0048038">
    <property type="term" value="F:quinone binding"/>
    <property type="evidence" value="ECO:0007669"/>
    <property type="project" value="UniProtKB-KW"/>
</dbReference>
<evidence type="ECO:0000256" key="3">
    <source>
        <dbReference type="ARBA" id="ARBA00022989"/>
    </source>
</evidence>
<dbReference type="EC" id="7.1.1.-" evidence="5"/>
<evidence type="ECO:0000313" key="8">
    <source>
        <dbReference type="Proteomes" id="UP000530234"/>
    </source>
</evidence>
<evidence type="ECO:0000256" key="2">
    <source>
        <dbReference type="ARBA" id="ARBA00022692"/>
    </source>
</evidence>
<keyword evidence="5" id="KW-1278">Translocase</keyword>
<comment type="subunit">
    <text evidence="5">NDH-1 is composed of 14 different subunits. Subunits NuoA, H, J, K, L, M, N constitute the membrane sector of the complex.</text>
</comment>
<dbReference type="GO" id="GO:0003954">
    <property type="term" value="F:NADH dehydrogenase activity"/>
    <property type="evidence" value="ECO:0007669"/>
    <property type="project" value="TreeGrafter"/>
</dbReference>